<evidence type="ECO:0000313" key="4">
    <source>
        <dbReference type="Proteomes" id="UP001341281"/>
    </source>
</evidence>
<dbReference type="Pfam" id="PF07727">
    <property type="entry name" value="RVT_2"/>
    <property type="match status" value="1"/>
</dbReference>
<evidence type="ECO:0000256" key="1">
    <source>
        <dbReference type="SAM" id="MobiDB-lite"/>
    </source>
</evidence>
<dbReference type="InterPro" id="IPR013103">
    <property type="entry name" value="RVT_2"/>
</dbReference>
<name>A0AAQ3UKB8_PASNO</name>
<feature type="region of interest" description="Disordered" evidence="1">
    <location>
        <begin position="84"/>
        <end position="108"/>
    </location>
</feature>
<feature type="domain" description="Reverse transcriptase Ty1/copia-type" evidence="2">
    <location>
        <begin position="32"/>
        <end position="93"/>
    </location>
</feature>
<feature type="compositionally biased region" description="Acidic residues" evidence="1">
    <location>
        <begin position="99"/>
        <end position="108"/>
    </location>
</feature>
<evidence type="ECO:0000259" key="2">
    <source>
        <dbReference type="Pfam" id="PF07727"/>
    </source>
</evidence>
<dbReference type="AlphaFoldDB" id="A0AAQ3UKB8"/>
<accession>A0AAQ3UKB8</accession>
<evidence type="ECO:0000313" key="3">
    <source>
        <dbReference type="EMBL" id="WVZ93631.1"/>
    </source>
</evidence>
<dbReference type="Proteomes" id="UP001341281">
    <property type="component" value="Chromosome 09"/>
</dbReference>
<proteinExistence type="predicted"/>
<sequence>MPLGAHGEQFVGEEEQQFEGVEQQPQDQFEQGNFAEQMSREFEMSLMGELQFFFGLQIKQGLEGIFVHQAKYTRDILKKFEMGDSKPMMTPMSTNTALDADEDGEAVD</sequence>
<protein>
    <recommendedName>
        <fullName evidence="2">Reverse transcriptase Ty1/copia-type domain-containing protein</fullName>
    </recommendedName>
</protein>
<feature type="region of interest" description="Disordered" evidence="1">
    <location>
        <begin position="1"/>
        <end position="36"/>
    </location>
</feature>
<reference evidence="3 4" key="1">
    <citation type="submission" date="2024-02" db="EMBL/GenBank/DDBJ databases">
        <title>High-quality chromosome-scale genome assembly of Pensacola bahiagrass (Paspalum notatum Flugge var. saurae).</title>
        <authorList>
            <person name="Vega J.M."/>
            <person name="Podio M."/>
            <person name="Orjuela J."/>
            <person name="Siena L.A."/>
            <person name="Pessino S.C."/>
            <person name="Combes M.C."/>
            <person name="Mariac C."/>
            <person name="Albertini E."/>
            <person name="Pupilli F."/>
            <person name="Ortiz J.P.A."/>
            <person name="Leblanc O."/>
        </authorList>
    </citation>
    <scope>NUCLEOTIDE SEQUENCE [LARGE SCALE GENOMIC DNA]</scope>
    <source>
        <strain evidence="3">R1</strain>
        <tissue evidence="3">Leaf</tissue>
    </source>
</reference>
<organism evidence="3 4">
    <name type="scientific">Paspalum notatum var. saurae</name>
    <dbReference type="NCBI Taxonomy" id="547442"/>
    <lineage>
        <taxon>Eukaryota</taxon>
        <taxon>Viridiplantae</taxon>
        <taxon>Streptophyta</taxon>
        <taxon>Embryophyta</taxon>
        <taxon>Tracheophyta</taxon>
        <taxon>Spermatophyta</taxon>
        <taxon>Magnoliopsida</taxon>
        <taxon>Liliopsida</taxon>
        <taxon>Poales</taxon>
        <taxon>Poaceae</taxon>
        <taxon>PACMAD clade</taxon>
        <taxon>Panicoideae</taxon>
        <taxon>Andropogonodae</taxon>
        <taxon>Paspaleae</taxon>
        <taxon>Paspalinae</taxon>
        <taxon>Paspalum</taxon>
    </lineage>
</organism>
<dbReference type="EMBL" id="CP144753">
    <property type="protein sequence ID" value="WVZ93631.1"/>
    <property type="molecule type" value="Genomic_DNA"/>
</dbReference>
<keyword evidence="4" id="KW-1185">Reference proteome</keyword>
<feature type="compositionally biased region" description="Polar residues" evidence="1">
    <location>
        <begin position="25"/>
        <end position="36"/>
    </location>
</feature>
<gene>
    <name evidence="3" type="ORF">U9M48_039596</name>
</gene>